<keyword evidence="3" id="KW-1185">Reference proteome</keyword>
<proteinExistence type="predicted"/>
<keyword evidence="1" id="KW-1133">Transmembrane helix</keyword>
<keyword evidence="1" id="KW-0812">Transmembrane</keyword>
<evidence type="ECO:0000256" key="1">
    <source>
        <dbReference type="SAM" id="Phobius"/>
    </source>
</evidence>
<keyword evidence="1" id="KW-0472">Membrane</keyword>
<accession>J4CD74</accession>
<dbReference type="KEGG" id="tot:TOT_020000901"/>
<reference evidence="2 3" key="1">
    <citation type="journal article" date="2012" name="MBio">
        <title>Comparative genome analysis of three eukaryotic parasites with differing abilities to transform leukocytes reveals key mediators of Theileria-induced leukocyte transformation.</title>
        <authorList>
            <person name="Hayashida K."/>
            <person name="Hara Y."/>
            <person name="Abe T."/>
            <person name="Yamasaki C."/>
            <person name="Toyoda A."/>
            <person name="Kosuge T."/>
            <person name="Suzuki Y."/>
            <person name="Sato Y."/>
            <person name="Kawashima S."/>
            <person name="Katayama T."/>
            <person name="Wakaguri H."/>
            <person name="Inoue N."/>
            <person name="Homma K."/>
            <person name="Tada-Umezaki M."/>
            <person name="Yagi Y."/>
            <person name="Fujii Y."/>
            <person name="Habara T."/>
            <person name="Kanehisa M."/>
            <person name="Watanabe H."/>
            <person name="Ito K."/>
            <person name="Gojobori T."/>
            <person name="Sugawara H."/>
            <person name="Imanishi T."/>
            <person name="Weir W."/>
            <person name="Gardner M."/>
            <person name="Pain A."/>
            <person name="Shiels B."/>
            <person name="Hattori M."/>
            <person name="Nene V."/>
            <person name="Sugimoto C."/>
        </authorList>
    </citation>
    <scope>NUCLEOTIDE SEQUENCE [LARGE SCALE GENOMIC DNA]</scope>
    <source>
        <strain evidence="2 3">Shintoku</strain>
    </source>
</reference>
<feature type="transmembrane region" description="Helical" evidence="1">
    <location>
        <begin position="539"/>
        <end position="562"/>
    </location>
</feature>
<name>J4CD74_THEOR</name>
<evidence type="ECO:0000313" key="2">
    <source>
        <dbReference type="EMBL" id="BAM40647.1"/>
    </source>
</evidence>
<protein>
    <submittedName>
        <fullName evidence="2">Uncharacterized protein</fullName>
    </submittedName>
</protein>
<dbReference type="Proteomes" id="UP000003786">
    <property type="component" value="Chromosome 2"/>
</dbReference>
<evidence type="ECO:0000313" key="3">
    <source>
        <dbReference type="Proteomes" id="UP000003786"/>
    </source>
</evidence>
<sequence>MGAAESSVYVYLGQKDGTDRVKGVYTLKVSRITPKICKNFERVHYRINYNKKPSRDLIGRNPYYNVSICSGTDYYNKGNCIFRYYCTCEKKIIRAVNVYYSSLLPNDPLIIVFITKDFHGYRFTYSNLKTRSYAYSYDFITQTFRKSVKEQLPLEYNNKSGGKKITFILEKKTNTSVNKDRQPILKDNKFKKTIYTSGCSQCKVYYSDLFEYNTQIDIDKFDCSKEFTVPKNFIDSYFLKHVENKALDGIIVYYTASANRPENVSYLVEFIDSCNDKSQYVRKDKFSTYWVKEEHNYKNENELSKNLDQIKKKADENDVLTYIIEKKEKYFCVEVKNITDNKKPNTQDGFSKYSHTSKRKGVKPNIVLNLQILKQDGKEFTHQLEGLEAYFLKDKEKKEDDTPFLIVFQQASSLKPPDTSTVDMMYISKPCEDPREWKLIVLTEEVLKERLEQIEKIPREKTIKEKVTEKEKDKGKERGKEIGKTVPKTFKELRKEACDILEKAVTVPGFPSKPGPPTVPPGKPKVPDEEYGLTLSQKIVITIGAVLASSVVGGISYGVYWYQTTIKLLT</sequence>
<dbReference type="OrthoDB" id="10484693at2759"/>
<dbReference type="RefSeq" id="XP_009690948.1">
    <property type="nucleotide sequence ID" value="XM_009692653.1"/>
</dbReference>
<organism evidence="2 3">
    <name type="scientific">Theileria orientalis strain Shintoku</name>
    <dbReference type="NCBI Taxonomy" id="869250"/>
    <lineage>
        <taxon>Eukaryota</taxon>
        <taxon>Sar</taxon>
        <taxon>Alveolata</taxon>
        <taxon>Apicomplexa</taxon>
        <taxon>Aconoidasida</taxon>
        <taxon>Piroplasmida</taxon>
        <taxon>Theileriidae</taxon>
        <taxon>Theileria</taxon>
    </lineage>
</organism>
<gene>
    <name evidence="2" type="ORF">TOT_020000901</name>
</gene>
<dbReference type="GeneID" id="20715013"/>
<dbReference type="EMBL" id="AP011947">
    <property type="protein sequence ID" value="BAM40647.1"/>
    <property type="molecule type" value="Genomic_DNA"/>
</dbReference>
<dbReference type="AlphaFoldDB" id="J4CD74"/>
<dbReference type="VEuPathDB" id="PiroplasmaDB:TOT_020000901"/>